<evidence type="ECO:0000256" key="2">
    <source>
        <dbReference type="ARBA" id="ARBA00022679"/>
    </source>
</evidence>
<dbReference type="InterPro" id="IPR001387">
    <property type="entry name" value="Cro/C1-type_HTH"/>
</dbReference>
<evidence type="ECO:0000256" key="4">
    <source>
        <dbReference type="ARBA" id="ARBA00022777"/>
    </source>
</evidence>
<keyword evidence="5 7" id="KW-0067">ATP-binding</keyword>
<proteinExistence type="inferred from homology"/>
<feature type="binding site" evidence="7">
    <location>
        <position position="250"/>
    </location>
    <ligand>
        <name>ATP</name>
        <dbReference type="ChEBI" id="CHEBI:30616"/>
    </ligand>
</feature>
<keyword evidence="10" id="KW-1185">Reference proteome</keyword>
<comment type="cofactor">
    <cofactor evidence="7">
        <name>Mg(2+)</name>
        <dbReference type="ChEBI" id="CHEBI:18420"/>
    </cofactor>
    <text evidence="7">Binds 1 Mg(2+) ion per subunit.</text>
</comment>
<dbReference type="Gene3D" id="3.40.50.300">
    <property type="entry name" value="P-loop containing nucleotide triphosphate hydrolases"/>
    <property type="match status" value="1"/>
</dbReference>
<dbReference type="Pfam" id="PF01202">
    <property type="entry name" value="SKI"/>
    <property type="match status" value="1"/>
</dbReference>
<feature type="domain" description="HTH cro/C1-type" evidence="8">
    <location>
        <begin position="35"/>
        <end position="89"/>
    </location>
</feature>
<feature type="binding site" evidence="7">
    <location>
        <begin position="142"/>
        <end position="147"/>
    </location>
    <ligand>
        <name>ATP</name>
        <dbReference type="ChEBI" id="CHEBI:30616"/>
    </ligand>
</feature>
<organism evidence="9 10">
    <name type="scientific">Ruegeria sediminis</name>
    <dbReference type="NCBI Taxonomy" id="2583820"/>
    <lineage>
        <taxon>Bacteria</taxon>
        <taxon>Pseudomonadati</taxon>
        <taxon>Pseudomonadota</taxon>
        <taxon>Alphaproteobacteria</taxon>
        <taxon>Rhodobacterales</taxon>
        <taxon>Roseobacteraceae</taxon>
        <taxon>Ruegeria</taxon>
    </lineage>
</organism>
<keyword evidence="7" id="KW-0963">Cytoplasm</keyword>
<comment type="subcellular location">
    <subcellularLocation>
        <location evidence="7">Cytoplasm</location>
    </subcellularLocation>
</comment>
<dbReference type="SMART" id="SM00530">
    <property type="entry name" value="HTH_XRE"/>
    <property type="match status" value="1"/>
</dbReference>
<evidence type="ECO:0000313" key="10">
    <source>
        <dbReference type="Proteomes" id="UP001193035"/>
    </source>
</evidence>
<dbReference type="SUPFAM" id="SSF47413">
    <property type="entry name" value="lambda repressor-like DNA-binding domains"/>
    <property type="match status" value="1"/>
</dbReference>
<dbReference type="InterPro" id="IPR010982">
    <property type="entry name" value="Lambda_DNA-bd_dom_sf"/>
</dbReference>
<dbReference type="HAMAP" id="MF_00109">
    <property type="entry name" value="Shikimate_kinase"/>
    <property type="match status" value="1"/>
</dbReference>
<comment type="catalytic activity">
    <reaction evidence="7">
        <text>shikimate + ATP = 3-phosphoshikimate + ADP + H(+)</text>
        <dbReference type="Rhea" id="RHEA:13121"/>
        <dbReference type="ChEBI" id="CHEBI:15378"/>
        <dbReference type="ChEBI" id="CHEBI:30616"/>
        <dbReference type="ChEBI" id="CHEBI:36208"/>
        <dbReference type="ChEBI" id="CHEBI:145989"/>
        <dbReference type="ChEBI" id="CHEBI:456216"/>
        <dbReference type="EC" id="2.7.1.71"/>
    </reaction>
</comment>
<comment type="caution">
    <text evidence="7">Lacks conserved residue(s) required for the propagation of feature annotation.</text>
</comment>
<evidence type="ECO:0000256" key="7">
    <source>
        <dbReference type="HAMAP-Rule" id="MF_00109"/>
    </source>
</evidence>
<dbReference type="PRINTS" id="PR01100">
    <property type="entry name" value="SHIKIMTKNASE"/>
</dbReference>
<feature type="binding site" evidence="7">
    <location>
        <position position="269"/>
    </location>
    <ligand>
        <name>substrate</name>
    </ligand>
</feature>
<dbReference type="RefSeq" id="WP_138842771.1">
    <property type="nucleotide sequence ID" value="NZ_VCPD01000004.1"/>
</dbReference>
<dbReference type="SUPFAM" id="SSF52540">
    <property type="entry name" value="P-loop containing nucleoside triphosphate hydrolases"/>
    <property type="match status" value="1"/>
</dbReference>
<evidence type="ECO:0000256" key="5">
    <source>
        <dbReference type="ARBA" id="ARBA00022840"/>
    </source>
</evidence>
<gene>
    <name evidence="7" type="primary">aroK</name>
    <name evidence="9" type="ORF">FGK63_12665</name>
</gene>
<name>A0ABY2WWT0_9RHOB</name>
<dbReference type="Proteomes" id="UP001193035">
    <property type="component" value="Unassembled WGS sequence"/>
</dbReference>
<dbReference type="PANTHER" id="PTHR21087">
    <property type="entry name" value="SHIKIMATE KINASE"/>
    <property type="match status" value="1"/>
</dbReference>
<feature type="binding site" evidence="7">
    <location>
        <position position="211"/>
    </location>
    <ligand>
        <name>substrate</name>
    </ligand>
</feature>
<protein>
    <recommendedName>
        <fullName evidence="7">Shikimate kinase</fullName>
        <shortName evidence="7">SK</shortName>
        <ecNumber evidence="7">2.7.1.71</ecNumber>
    </recommendedName>
</protein>
<accession>A0ABY2WWT0</accession>
<dbReference type="Gene3D" id="1.10.260.40">
    <property type="entry name" value="lambda repressor-like DNA-binding domains"/>
    <property type="match status" value="1"/>
</dbReference>
<keyword evidence="2 7" id="KW-0808">Transferase</keyword>
<dbReference type="PROSITE" id="PS50943">
    <property type="entry name" value="HTH_CROC1"/>
    <property type="match status" value="1"/>
</dbReference>
<reference evidence="9 10" key="1">
    <citation type="submission" date="2019-05" db="EMBL/GenBank/DDBJ databases">
        <title>Ruegeria sp. nov., isolated from tidal flat.</title>
        <authorList>
            <person name="Kim W."/>
        </authorList>
    </citation>
    <scope>NUCLEOTIDE SEQUENCE [LARGE SCALE GENOMIC DNA]</scope>
    <source>
        <strain evidence="9 10">CAU 1488</strain>
    </source>
</reference>
<evidence type="ECO:0000256" key="6">
    <source>
        <dbReference type="ARBA" id="ARBA00023141"/>
    </source>
</evidence>
<dbReference type="EC" id="2.7.1.71" evidence="7"/>
<comment type="similarity">
    <text evidence="7">Belongs to the shikimate kinase family.</text>
</comment>
<dbReference type="NCBIfam" id="NF006015">
    <property type="entry name" value="PRK08154.1"/>
    <property type="match status" value="1"/>
</dbReference>
<dbReference type="InterPro" id="IPR031322">
    <property type="entry name" value="Shikimate/glucono_kinase"/>
</dbReference>
<evidence type="ECO:0000256" key="3">
    <source>
        <dbReference type="ARBA" id="ARBA00022741"/>
    </source>
</evidence>
<keyword evidence="1 7" id="KW-0028">Amino-acid biosynthesis</keyword>
<evidence type="ECO:0000256" key="1">
    <source>
        <dbReference type="ARBA" id="ARBA00022605"/>
    </source>
</evidence>
<feature type="binding site" evidence="7">
    <location>
        <position position="146"/>
    </location>
    <ligand>
        <name>Mg(2+)</name>
        <dbReference type="ChEBI" id="CHEBI:18420"/>
    </ligand>
</feature>
<evidence type="ECO:0000259" key="8">
    <source>
        <dbReference type="PROSITE" id="PS50943"/>
    </source>
</evidence>
<keyword evidence="4 7" id="KW-0418">Kinase</keyword>
<dbReference type="PANTHER" id="PTHR21087:SF16">
    <property type="entry name" value="SHIKIMATE KINASE 1, CHLOROPLASTIC"/>
    <property type="match status" value="1"/>
</dbReference>
<comment type="subunit">
    <text evidence="7">Monomer.</text>
</comment>
<dbReference type="CDD" id="cd00464">
    <property type="entry name" value="SK"/>
    <property type="match status" value="1"/>
</dbReference>
<dbReference type="CDD" id="cd00093">
    <property type="entry name" value="HTH_XRE"/>
    <property type="match status" value="1"/>
</dbReference>
<keyword evidence="3 7" id="KW-0547">Nucleotide-binding</keyword>
<dbReference type="Pfam" id="PF01381">
    <property type="entry name" value="HTH_3"/>
    <property type="match status" value="1"/>
</dbReference>
<dbReference type="InterPro" id="IPR027417">
    <property type="entry name" value="P-loop_NTPase"/>
</dbReference>
<keyword evidence="7" id="KW-0460">Magnesium</keyword>
<feature type="binding site" evidence="7">
    <location>
        <position position="188"/>
    </location>
    <ligand>
        <name>substrate</name>
    </ligand>
</feature>
<dbReference type="InterPro" id="IPR000623">
    <property type="entry name" value="Shikimate_kinase/TSH1"/>
</dbReference>
<comment type="pathway">
    <text evidence="7">Metabolic intermediate biosynthesis; chorismate biosynthesis; chorismate from D-erythrose 4-phosphate and phosphoenolpyruvate: step 5/7.</text>
</comment>
<keyword evidence="7" id="KW-0479">Metal-binding</keyword>
<feature type="binding site" evidence="7">
    <location>
        <position position="285"/>
    </location>
    <ligand>
        <name>ATP</name>
        <dbReference type="ChEBI" id="CHEBI:30616"/>
    </ligand>
</feature>
<keyword evidence="6 7" id="KW-0057">Aromatic amino acid biosynthesis</keyword>
<comment type="function">
    <text evidence="7">Catalyzes the specific phosphorylation of the 3-hydroxyl group of shikimic acid using ATP as a cosubstrate.</text>
</comment>
<sequence>MSEITNFRGDSTSQRGSDLADASVSALIARVGERVREARERRGIPRRVLSEISGVSPRYLAQLEAGEGNISIGLLQRVAIALDHRIEWLVGEDDPWSSDALRVADLFRAAPSDVQQTVLRALSPEPDEVLRARRICLVGLRGAGKSTLGRLLGQELGLPFVELNDGIEEQAGMPVGEVMALYGQEGYRKLEAQTVERVVATHDSLVLAVAGGIVAEPDTYNTLLSHFHTIWLRASPVEHMDRVRAQGDERPMAGNPEAMEQLRSILTSREALYGKAQAQLDTSGQTVETSLAQLKSLIEERGFLN</sequence>
<evidence type="ECO:0000313" key="9">
    <source>
        <dbReference type="EMBL" id="TMV06965.1"/>
    </source>
</evidence>
<dbReference type="EMBL" id="VCPD01000004">
    <property type="protein sequence ID" value="TMV06965.1"/>
    <property type="molecule type" value="Genomic_DNA"/>
</dbReference>
<comment type="caution">
    <text evidence="9">The sequence shown here is derived from an EMBL/GenBank/DDBJ whole genome shotgun (WGS) entry which is preliminary data.</text>
</comment>